<dbReference type="InterPro" id="IPR000291">
    <property type="entry name" value="D-Ala_lig_Van_CS"/>
</dbReference>
<dbReference type="InterPro" id="IPR011095">
    <property type="entry name" value="Dala_Dala_lig_C"/>
</dbReference>
<dbReference type="Gene3D" id="3.40.50.20">
    <property type="match status" value="1"/>
</dbReference>
<evidence type="ECO:0000256" key="3">
    <source>
        <dbReference type="ARBA" id="ARBA00004496"/>
    </source>
</evidence>
<keyword evidence="10 21" id="KW-0547">Nucleotide-binding</keyword>
<accession>A0A368C7U5</accession>
<dbReference type="AlphaFoldDB" id="A0A368C7U5"/>
<keyword evidence="9 20" id="KW-0479">Metal-binding</keyword>
<feature type="active site" evidence="19">
    <location>
        <position position="152"/>
    </location>
</feature>
<evidence type="ECO:0000256" key="6">
    <source>
        <dbReference type="ARBA" id="ARBA00012216"/>
    </source>
</evidence>
<evidence type="ECO:0000256" key="7">
    <source>
        <dbReference type="ARBA" id="ARBA00022490"/>
    </source>
</evidence>
<keyword evidence="8 18" id="KW-0436">Ligase</keyword>
<feature type="binding site" evidence="20">
    <location>
        <position position="271"/>
    </location>
    <ligand>
        <name>Mg(2+)</name>
        <dbReference type="ChEBI" id="CHEBI:18420"/>
        <label>2</label>
    </ligand>
</feature>
<evidence type="ECO:0000259" key="22">
    <source>
        <dbReference type="PROSITE" id="PS50975"/>
    </source>
</evidence>
<evidence type="ECO:0000256" key="9">
    <source>
        <dbReference type="ARBA" id="ARBA00022723"/>
    </source>
</evidence>
<evidence type="ECO:0000256" key="12">
    <source>
        <dbReference type="ARBA" id="ARBA00022842"/>
    </source>
</evidence>
<dbReference type="PROSITE" id="PS50975">
    <property type="entry name" value="ATP_GRASP"/>
    <property type="match status" value="1"/>
</dbReference>
<dbReference type="Gene3D" id="3.30.1490.20">
    <property type="entry name" value="ATP-grasp fold, A domain"/>
    <property type="match status" value="1"/>
</dbReference>
<evidence type="ECO:0000256" key="10">
    <source>
        <dbReference type="ARBA" id="ARBA00022741"/>
    </source>
</evidence>
<evidence type="ECO:0000256" key="2">
    <source>
        <dbReference type="ARBA" id="ARBA00003921"/>
    </source>
</evidence>
<keyword evidence="15 20" id="KW-0464">Manganese</keyword>
<dbReference type="Gene3D" id="3.30.470.20">
    <property type="entry name" value="ATP-grasp fold, B domain"/>
    <property type="match status" value="1"/>
</dbReference>
<evidence type="ECO:0000256" key="15">
    <source>
        <dbReference type="ARBA" id="ARBA00023211"/>
    </source>
</evidence>
<gene>
    <name evidence="18" type="primary">ddl</name>
    <name evidence="23" type="ORF">DBW92_00620</name>
</gene>
<dbReference type="NCBIfam" id="NF002378">
    <property type="entry name" value="PRK01372.1"/>
    <property type="match status" value="1"/>
</dbReference>
<proteinExistence type="inferred from homology"/>
<evidence type="ECO:0000256" key="4">
    <source>
        <dbReference type="ARBA" id="ARBA00004752"/>
    </source>
</evidence>
<dbReference type="UniPathway" id="UPA00219"/>
<feature type="binding site" evidence="20">
    <location>
        <position position="271"/>
    </location>
    <ligand>
        <name>Mg(2+)</name>
        <dbReference type="ChEBI" id="CHEBI:18420"/>
        <label>1</label>
    </ligand>
</feature>
<dbReference type="NCBIfam" id="TIGR01205">
    <property type="entry name" value="D_ala_D_alaTIGR"/>
    <property type="match status" value="1"/>
</dbReference>
<evidence type="ECO:0000256" key="8">
    <source>
        <dbReference type="ARBA" id="ARBA00022598"/>
    </source>
</evidence>
<organism evidence="23 24">
    <name type="scientific">SAR86 cluster bacterium</name>
    <dbReference type="NCBI Taxonomy" id="2030880"/>
    <lineage>
        <taxon>Bacteria</taxon>
        <taxon>Pseudomonadati</taxon>
        <taxon>Pseudomonadota</taxon>
        <taxon>Gammaproteobacteria</taxon>
        <taxon>SAR86 cluster</taxon>
    </lineage>
</organism>
<dbReference type="InterPro" id="IPR013815">
    <property type="entry name" value="ATP_grasp_subdomain_1"/>
</dbReference>
<evidence type="ECO:0000256" key="11">
    <source>
        <dbReference type="ARBA" id="ARBA00022840"/>
    </source>
</evidence>
<comment type="subcellular location">
    <subcellularLocation>
        <location evidence="3 18">Cytoplasm</location>
    </subcellularLocation>
</comment>
<dbReference type="GO" id="GO:0071555">
    <property type="term" value="P:cell wall organization"/>
    <property type="evidence" value="ECO:0007669"/>
    <property type="project" value="UniProtKB-KW"/>
</dbReference>
<sequence length="308" mass="34641">MANIKQIIILFGGSSSEREVSIKSGEGIFQACQDLGYDAKLVDLNNISDLDFLREFDIVFIALHGFEGESGTLQKDLDEMGILYTGSSYDACKNTWNKSKFKNILESKSIPTPRGFSIKNLDKEIQSPFSIFKEKYGEEIKELFLKPEEDGSSIDIFQIKSLADLSKSVLSAKNTDRGFLFEESIDHREFTVSILNNKCLPILEIKTENSFYDYDAKYISNSTQLTEADFEKDLKKEIEDLSLEAFKALGCSGWGRVDLLQDKEGKFYILEINTVPGMTNHSCVPKSAALAGISYKKLVDLIIEDAYL</sequence>
<evidence type="ECO:0000256" key="20">
    <source>
        <dbReference type="PIRSR" id="PIRSR039102-3"/>
    </source>
</evidence>
<feature type="active site" evidence="19">
    <location>
        <position position="17"/>
    </location>
</feature>
<dbReference type="PANTHER" id="PTHR23132:SF23">
    <property type="entry name" value="D-ALANINE--D-ALANINE LIGASE B"/>
    <property type="match status" value="1"/>
</dbReference>
<evidence type="ECO:0000256" key="13">
    <source>
        <dbReference type="ARBA" id="ARBA00022960"/>
    </source>
</evidence>
<dbReference type="PROSITE" id="PS00844">
    <property type="entry name" value="DALA_DALA_LIGASE_2"/>
    <property type="match status" value="1"/>
</dbReference>
<dbReference type="PIRSF" id="PIRSF039102">
    <property type="entry name" value="Ddl/VanB"/>
    <property type="match status" value="1"/>
</dbReference>
<evidence type="ECO:0000256" key="16">
    <source>
        <dbReference type="ARBA" id="ARBA00023316"/>
    </source>
</evidence>
<comment type="function">
    <text evidence="2 18">Cell wall formation.</text>
</comment>
<evidence type="ECO:0000256" key="21">
    <source>
        <dbReference type="PROSITE-ProRule" id="PRU00409"/>
    </source>
</evidence>
<evidence type="ECO:0000256" key="18">
    <source>
        <dbReference type="HAMAP-Rule" id="MF_00047"/>
    </source>
</evidence>
<dbReference type="InterPro" id="IPR011761">
    <property type="entry name" value="ATP-grasp"/>
</dbReference>
<feature type="binding site" evidence="20">
    <location>
        <position position="258"/>
    </location>
    <ligand>
        <name>Mg(2+)</name>
        <dbReference type="ChEBI" id="CHEBI:18420"/>
        <label>1</label>
    </ligand>
</feature>
<dbReference type="PANTHER" id="PTHR23132">
    <property type="entry name" value="D-ALANINE--D-ALANINE LIGASE"/>
    <property type="match status" value="1"/>
</dbReference>
<evidence type="ECO:0000313" key="23">
    <source>
        <dbReference type="EMBL" id="RCL45475.1"/>
    </source>
</evidence>
<feature type="binding site" evidence="20">
    <location>
        <position position="273"/>
    </location>
    <ligand>
        <name>Mg(2+)</name>
        <dbReference type="ChEBI" id="CHEBI:18420"/>
        <label>2</label>
    </ligand>
</feature>
<name>A0A368C7U5_9GAMM</name>
<keyword evidence="7 18" id="KW-0963">Cytoplasm</keyword>
<evidence type="ECO:0000256" key="17">
    <source>
        <dbReference type="ARBA" id="ARBA00047614"/>
    </source>
</evidence>
<dbReference type="Proteomes" id="UP000252915">
    <property type="component" value="Unassembled WGS sequence"/>
</dbReference>
<dbReference type="SUPFAM" id="SSF52440">
    <property type="entry name" value="PreATP-grasp domain"/>
    <property type="match status" value="1"/>
</dbReference>
<dbReference type="EC" id="6.3.2.4" evidence="6 18"/>
<keyword evidence="11 21" id="KW-0067">ATP-binding</keyword>
<dbReference type="GO" id="GO:0008360">
    <property type="term" value="P:regulation of cell shape"/>
    <property type="evidence" value="ECO:0007669"/>
    <property type="project" value="UniProtKB-KW"/>
</dbReference>
<keyword evidence="16 18" id="KW-0961">Cell wall biogenesis/degradation</keyword>
<evidence type="ECO:0000256" key="5">
    <source>
        <dbReference type="ARBA" id="ARBA00010871"/>
    </source>
</evidence>
<dbReference type="GO" id="GO:0009252">
    <property type="term" value="P:peptidoglycan biosynthetic process"/>
    <property type="evidence" value="ECO:0007669"/>
    <property type="project" value="UniProtKB-UniRule"/>
</dbReference>
<protein>
    <recommendedName>
        <fullName evidence="6 18">D-alanine--D-alanine ligase</fullName>
        <ecNumber evidence="6 18">6.3.2.4</ecNumber>
    </recommendedName>
    <alternativeName>
        <fullName evidence="18">D-Ala-D-Ala ligase</fullName>
    </alternativeName>
    <alternativeName>
        <fullName evidence="18">D-alanylalanine synthetase</fullName>
    </alternativeName>
</protein>
<keyword evidence="14 18" id="KW-0573">Peptidoglycan synthesis</keyword>
<dbReference type="EMBL" id="QOPI01000002">
    <property type="protein sequence ID" value="RCL45475.1"/>
    <property type="molecule type" value="Genomic_DNA"/>
</dbReference>
<dbReference type="Pfam" id="PF07478">
    <property type="entry name" value="Dala_Dala_lig_C"/>
    <property type="match status" value="1"/>
</dbReference>
<dbReference type="HAMAP" id="MF_00047">
    <property type="entry name" value="Dala_Dala_lig"/>
    <property type="match status" value="1"/>
</dbReference>
<feature type="active site" evidence="19">
    <location>
        <position position="282"/>
    </location>
</feature>
<comment type="catalytic activity">
    <reaction evidence="17 18">
        <text>2 D-alanine + ATP = D-alanyl-D-alanine + ADP + phosphate + H(+)</text>
        <dbReference type="Rhea" id="RHEA:11224"/>
        <dbReference type="ChEBI" id="CHEBI:15378"/>
        <dbReference type="ChEBI" id="CHEBI:30616"/>
        <dbReference type="ChEBI" id="CHEBI:43474"/>
        <dbReference type="ChEBI" id="CHEBI:57416"/>
        <dbReference type="ChEBI" id="CHEBI:57822"/>
        <dbReference type="ChEBI" id="CHEBI:456216"/>
        <dbReference type="EC" id="6.3.2.4"/>
    </reaction>
</comment>
<feature type="domain" description="ATP-grasp" evidence="22">
    <location>
        <begin position="102"/>
        <end position="304"/>
    </location>
</feature>
<dbReference type="GO" id="GO:0008716">
    <property type="term" value="F:D-alanine-D-alanine ligase activity"/>
    <property type="evidence" value="ECO:0007669"/>
    <property type="project" value="UniProtKB-UniRule"/>
</dbReference>
<dbReference type="GO" id="GO:0005524">
    <property type="term" value="F:ATP binding"/>
    <property type="evidence" value="ECO:0007669"/>
    <property type="project" value="UniProtKB-UniRule"/>
</dbReference>
<comment type="cofactor">
    <cofactor evidence="1">
        <name>Mn(2+)</name>
        <dbReference type="ChEBI" id="CHEBI:29035"/>
    </cofactor>
</comment>
<keyword evidence="13 18" id="KW-0133">Cell shape</keyword>
<evidence type="ECO:0000313" key="24">
    <source>
        <dbReference type="Proteomes" id="UP000252915"/>
    </source>
</evidence>
<evidence type="ECO:0000256" key="19">
    <source>
        <dbReference type="PIRSR" id="PIRSR039102-1"/>
    </source>
</evidence>
<comment type="cofactor">
    <cofactor evidence="20">
        <name>Mg(2+)</name>
        <dbReference type="ChEBI" id="CHEBI:18420"/>
    </cofactor>
    <cofactor evidence="20">
        <name>Mn(2+)</name>
        <dbReference type="ChEBI" id="CHEBI:29035"/>
    </cofactor>
    <text evidence="20">Binds 2 magnesium or manganese ions per subunit.</text>
</comment>
<reference evidence="23 24" key="1">
    <citation type="journal article" date="2018" name="Microbiome">
        <title>Fine metagenomic profile of the Mediterranean stratified and mixed water columns revealed by assembly and recruitment.</title>
        <authorList>
            <person name="Haro-Moreno J.M."/>
            <person name="Lopez-Perez M."/>
            <person name="De La Torre J.R."/>
            <person name="Picazo A."/>
            <person name="Camacho A."/>
            <person name="Rodriguez-Valera F."/>
        </authorList>
    </citation>
    <scope>NUCLEOTIDE SEQUENCE [LARGE SCALE GENOMIC DNA]</scope>
    <source>
        <strain evidence="23">MED-G78</strain>
    </source>
</reference>
<keyword evidence="12 20" id="KW-0460">Magnesium</keyword>
<dbReference type="FunFam" id="3.30.470.20:FF:000008">
    <property type="entry name" value="D-alanine--D-alanine ligase"/>
    <property type="match status" value="1"/>
</dbReference>
<comment type="caution">
    <text evidence="23">The sequence shown here is derived from an EMBL/GenBank/DDBJ whole genome shotgun (WGS) entry which is preliminary data.</text>
</comment>
<comment type="similarity">
    <text evidence="5 18">Belongs to the D-alanine--D-alanine ligase family.</text>
</comment>
<dbReference type="InterPro" id="IPR005905">
    <property type="entry name" value="D_ala_D_ala"/>
</dbReference>
<evidence type="ECO:0000256" key="1">
    <source>
        <dbReference type="ARBA" id="ARBA00001936"/>
    </source>
</evidence>
<comment type="pathway">
    <text evidence="4 18">Cell wall biogenesis; peptidoglycan biosynthesis.</text>
</comment>
<dbReference type="SUPFAM" id="SSF56059">
    <property type="entry name" value="Glutathione synthetase ATP-binding domain-like"/>
    <property type="match status" value="1"/>
</dbReference>
<evidence type="ECO:0000256" key="14">
    <source>
        <dbReference type="ARBA" id="ARBA00022984"/>
    </source>
</evidence>
<dbReference type="GO" id="GO:0046872">
    <property type="term" value="F:metal ion binding"/>
    <property type="evidence" value="ECO:0007669"/>
    <property type="project" value="UniProtKB-KW"/>
</dbReference>
<dbReference type="InterPro" id="IPR016185">
    <property type="entry name" value="PreATP-grasp_dom_sf"/>
</dbReference>
<dbReference type="GO" id="GO:0005737">
    <property type="term" value="C:cytoplasm"/>
    <property type="evidence" value="ECO:0007669"/>
    <property type="project" value="UniProtKB-SubCell"/>
</dbReference>